<comment type="similarity">
    <text evidence="3">Belongs to the cyclophilin-type PPIase family.</text>
</comment>
<organism evidence="7 8">
    <name type="scientific">Cyclotella atomus</name>
    <dbReference type="NCBI Taxonomy" id="382360"/>
    <lineage>
        <taxon>Eukaryota</taxon>
        <taxon>Sar</taxon>
        <taxon>Stramenopiles</taxon>
        <taxon>Ochrophyta</taxon>
        <taxon>Bacillariophyta</taxon>
        <taxon>Coscinodiscophyceae</taxon>
        <taxon>Thalassiosirophycidae</taxon>
        <taxon>Stephanodiscales</taxon>
        <taxon>Stephanodiscaceae</taxon>
        <taxon>Cyclotella</taxon>
    </lineage>
</organism>
<dbReference type="PANTHER" id="PTHR43246">
    <property type="entry name" value="PEPTIDYL-PROLYL CIS-TRANS ISOMERASE CYP38, CHLOROPLASTIC"/>
    <property type="match status" value="1"/>
</dbReference>
<dbReference type="InterPro" id="IPR029000">
    <property type="entry name" value="Cyclophilin-like_dom_sf"/>
</dbReference>
<name>A0ABD3P6T2_9STRA</name>
<evidence type="ECO:0000256" key="5">
    <source>
        <dbReference type="SAM" id="Phobius"/>
    </source>
</evidence>
<accession>A0ABD3P6T2</accession>
<evidence type="ECO:0000256" key="4">
    <source>
        <dbReference type="SAM" id="MobiDB-lite"/>
    </source>
</evidence>
<comment type="caution">
    <text evidence="7">The sequence shown here is derived from an EMBL/GenBank/DDBJ whole genome shotgun (WGS) entry which is preliminary data.</text>
</comment>
<dbReference type="Proteomes" id="UP001530400">
    <property type="component" value="Unassembled WGS sequence"/>
</dbReference>
<keyword evidence="5" id="KW-0812">Transmembrane</keyword>
<sequence length="297" mass="32690">MSTPNNEVEMLSRDGTADPPPMDIMDIADDIDENEETGIFNDNLPRSSRKSMSKLTVLALTILALVLAIIVGVAYSKSTKVSAPASTLSNDFTTSGGSIIEFTVANLNTNRQKCTYIQSASRLECVPNHDESTNKFRIVLHPEWSPIGVEHFEELTRAEFWNNVRIFRIVPGFVSQFGLSSDPSTQRQWSKQIEDDEVVGSNVRGTVTFATAGANTRSTQIFINTGNNEFLDKQGFSPIGEVLDAGDSYGGMEVVDEFYSGYGEKPDQGLIRSDGIGYLDEQFPLLSFIVSAEYIEV</sequence>
<evidence type="ECO:0000256" key="3">
    <source>
        <dbReference type="RuleBase" id="RU363019"/>
    </source>
</evidence>
<dbReference type="PRINTS" id="PR00153">
    <property type="entry name" value="CSAPPISMRASE"/>
</dbReference>
<dbReference type="InterPro" id="IPR044665">
    <property type="entry name" value="E_coli_cyclophilin_A-like"/>
</dbReference>
<keyword evidence="5" id="KW-1133">Transmembrane helix</keyword>
<keyword evidence="2 3" id="KW-0413">Isomerase</keyword>
<feature type="domain" description="PPIase cyclophilin-type" evidence="6">
    <location>
        <begin position="130"/>
        <end position="258"/>
    </location>
</feature>
<reference evidence="7 8" key="1">
    <citation type="submission" date="2024-10" db="EMBL/GenBank/DDBJ databases">
        <title>Updated reference genomes for cyclostephanoid diatoms.</title>
        <authorList>
            <person name="Roberts W.R."/>
            <person name="Alverson A.J."/>
        </authorList>
    </citation>
    <scope>NUCLEOTIDE SEQUENCE [LARGE SCALE GENOMIC DNA]</scope>
    <source>
        <strain evidence="7 8">AJA010-31</strain>
    </source>
</reference>
<gene>
    <name evidence="7" type="ORF">ACHAWO_006610</name>
</gene>
<keyword evidence="8" id="KW-1185">Reference proteome</keyword>
<protein>
    <recommendedName>
        <fullName evidence="3">Peptidyl-prolyl cis-trans isomerase</fullName>
        <shortName evidence="3">PPIase</shortName>
        <ecNumber evidence="3">5.2.1.8</ecNumber>
    </recommendedName>
</protein>
<dbReference type="EMBL" id="JALLPJ020000783">
    <property type="protein sequence ID" value="KAL3783036.1"/>
    <property type="molecule type" value="Genomic_DNA"/>
</dbReference>
<keyword evidence="5" id="KW-0472">Membrane</keyword>
<dbReference type="AlphaFoldDB" id="A0ABD3P6T2"/>
<evidence type="ECO:0000313" key="7">
    <source>
        <dbReference type="EMBL" id="KAL3783036.1"/>
    </source>
</evidence>
<evidence type="ECO:0000313" key="8">
    <source>
        <dbReference type="Proteomes" id="UP001530400"/>
    </source>
</evidence>
<keyword evidence="1 3" id="KW-0697">Rotamase</keyword>
<comment type="function">
    <text evidence="3">PPIases accelerate the folding of proteins. It catalyzes the cis-trans isomerization of proline imidic peptide bonds in oligopeptides.</text>
</comment>
<comment type="catalytic activity">
    <reaction evidence="3">
        <text>[protein]-peptidylproline (omega=180) = [protein]-peptidylproline (omega=0)</text>
        <dbReference type="Rhea" id="RHEA:16237"/>
        <dbReference type="Rhea" id="RHEA-COMP:10747"/>
        <dbReference type="Rhea" id="RHEA-COMP:10748"/>
        <dbReference type="ChEBI" id="CHEBI:83833"/>
        <dbReference type="ChEBI" id="CHEBI:83834"/>
        <dbReference type="EC" id="5.2.1.8"/>
    </reaction>
</comment>
<dbReference type="Gene3D" id="2.40.100.10">
    <property type="entry name" value="Cyclophilin-like"/>
    <property type="match status" value="1"/>
</dbReference>
<dbReference type="SUPFAM" id="SSF50891">
    <property type="entry name" value="Cyclophilin-like"/>
    <property type="match status" value="1"/>
</dbReference>
<proteinExistence type="inferred from homology"/>
<evidence type="ECO:0000256" key="1">
    <source>
        <dbReference type="ARBA" id="ARBA00023110"/>
    </source>
</evidence>
<dbReference type="Pfam" id="PF00160">
    <property type="entry name" value="Pro_isomerase"/>
    <property type="match status" value="1"/>
</dbReference>
<evidence type="ECO:0000256" key="2">
    <source>
        <dbReference type="ARBA" id="ARBA00023235"/>
    </source>
</evidence>
<feature type="region of interest" description="Disordered" evidence="4">
    <location>
        <begin position="1"/>
        <end position="22"/>
    </location>
</feature>
<evidence type="ECO:0000259" key="6">
    <source>
        <dbReference type="PROSITE" id="PS50072"/>
    </source>
</evidence>
<dbReference type="InterPro" id="IPR002130">
    <property type="entry name" value="Cyclophilin-type_PPIase_dom"/>
</dbReference>
<dbReference type="EC" id="5.2.1.8" evidence="3"/>
<feature type="transmembrane region" description="Helical" evidence="5">
    <location>
        <begin position="55"/>
        <end position="75"/>
    </location>
</feature>
<dbReference type="GO" id="GO:0003755">
    <property type="term" value="F:peptidyl-prolyl cis-trans isomerase activity"/>
    <property type="evidence" value="ECO:0007669"/>
    <property type="project" value="UniProtKB-UniRule"/>
</dbReference>
<dbReference type="PROSITE" id="PS50072">
    <property type="entry name" value="CSA_PPIASE_2"/>
    <property type="match status" value="1"/>
</dbReference>